<evidence type="ECO:0000313" key="2">
    <source>
        <dbReference type="Proteomes" id="UP001162483"/>
    </source>
</evidence>
<dbReference type="EMBL" id="CATNWA010007697">
    <property type="protein sequence ID" value="CAI9554555.1"/>
    <property type="molecule type" value="Genomic_DNA"/>
</dbReference>
<sequence>MIRTLLGHLCGDQKHCWATAVIRDTAVIRGTAGPLVWRSGTLLANLCGDQGHCWVTCVVIWATAAIRDTAVIRDTAWTTCAAIGDTAVIRDTAGTLRRSGT</sequence>
<name>A0ABN9C3J9_9NEOB</name>
<feature type="non-terminal residue" evidence="1">
    <location>
        <position position="101"/>
    </location>
</feature>
<dbReference type="Proteomes" id="UP001162483">
    <property type="component" value="Unassembled WGS sequence"/>
</dbReference>
<accession>A0ABN9C3J9</accession>
<protein>
    <submittedName>
        <fullName evidence="1">Uncharacterized protein</fullName>
    </submittedName>
</protein>
<evidence type="ECO:0000313" key="1">
    <source>
        <dbReference type="EMBL" id="CAI9554555.1"/>
    </source>
</evidence>
<keyword evidence="2" id="KW-1185">Reference proteome</keyword>
<gene>
    <name evidence="1" type="ORF">SPARVUS_LOCUS4243587</name>
</gene>
<comment type="caution">
    <text evidence="1">The sequence shown here is derived from an EMBL/GenBank/DDBJ whole genome shotgun (WGS) entry which is preliminary data.</text>
</comment>
<proteinExistence type="predicted"/>
<organism evidence="1 2">
    <name type="scientific">Staurois parvus</name>
    <dbReference type="NCBI Taxonomy" id="386267"/>
    <lineage>
        <taxon>Eukaryota</taxon>
        <taxon>Metazoa</taxon>
        <taxon>Chordata</taxon>
        <taxon>Craniata</taxon>
        <taxon>Vertebrata</taxon>
        <taxon>Euteleostomi</taxon>
        <taxon>Amphibia</taxon>
        <taxon>Batrachia</taxon>
        <taxon>Anura</taxon>
        <taxon>Neobatrachia</taxon>
        <taxon>Ranoidea</taxon>
        <taxon>Ranidae</taxon>
        <taxon>Staurois</taxon>
    </lineage>
</organism>
<reference evidence="1" key="1">
    <citation type="submission" date="2023-05" db="EMBL/GenBank/DDBJ databases">
        <authorList>
            <person name="Stuckert A."/>
        </authorList>
    </citation>
    <scope>NUCLEOTIDE SEQUENCE</scope>
</reference>